<dbReference type="EMBL" id="BMPI01000060">
    <property type="protein sequence ID" value="GGM70087.1"/>
    <property type="molecule type" value="Genomic_DNA"/>
</dbReference>
<comment type="caution">
    <text evidence="1">The sequence shown here is derived from an EMBL/GenBank/DDBJ whole genome shotgun (WGS) entry which is preliminary data.</text>
</comment>
<reference evidence="1" key="1">
    <citation type="journal article" date="2014" name="Int. J. Syst. Evol. Microbiol.">
        <title>Complete genome sequence of Corynebacterium casei LMG S-19264T (=DSM 44701T), isolated from a smear-ripened cheese.</title>
        <authorList>
            <consortium name="US DOE Joint Genome Institute (JGI-PGF)"/>
            <person name="Walter F."/>
            <person name="Albersmeier A."/>
            <person name="Kalinowski J."/>
            <person name="Ruckert C."/>
        </authorList>
    </citation>
    <scope>NUCLEOTIDE SEQUENCE</scope>
    <source>
        <strain evidence="1">JCM 19831</strain>
    </source>
</reference>
<protein>
    <submittedName>
        <fullName evidence="1">Uncharacterized protein</fullName>
    </submittedName>
</protein>
<gene>
    <name evidence="1" type="ORF">GCM10007977_084830</name>
</gene>
<evidence type="ECO:0000313" key="2">
    <source>
        <dbReference type="Proteomes" id="UP000642070"/>
    </source>
</evidence>
<sequence>MSYLGGMMRGMGIEVVSRRRSATAVAAAFPGAAMVDVTSRAPQPWVRLSPFYPHGGIPVPFTPGVEAQSVEGVWQALKVFDTADVDPAKLTLTTMTGLKRTTRRFGAVHGHRAGLRGDTLLDYETARRRIYLPSYYWVLTHHAAAELAELRALADGGTVVLLDYTTNGDVTDLSTPLSHAALIRHHLEDTWPG</sequence>
<keyword evidence="2" id="KW-1185">Reference proteome</keyword>
<dbReference type="AlphaFoldDB" id="A0A917X5K4"/>
<evidence type="ECO:0000313" key="1">
    <source>
        <dbReference type="EMBL" id="GGM70087.1"/>
    </source>
</evidence>
<dbReference type="Proteomes" id="UP000642070">
    <property type="component" value="Unassembled WGS sequence"/>
</dbReference>
<name>A0A917X5K4_9ACTN</name>
<reference evidence="1" key="2">
    <citation type="submission" date="2020-09" db="EMBL/GenBank/DDBJ databases">
        <authorList>
            <person name="Sun Q."/>
            <person name="Ohkuma M."/>
        </authorList>
    </citation>
    <scope>NUCLEOTIDE SEQUENCE</scope>
    <source>
        <strain evidence="1">JCM 19831</strain>
    </source>
</reference>
<accession>A0A917X5K4</accession>
<proteinExistence type="predicted"/>
<dbReference type="Pfam" id="PF22075">
    <property type="entry name" value="DUF6939"/>
    <property type="match status" value="1"/>
</dbReference>
<dbReference type="InterPro" id="IPR054219">
    <property type="entry name" value="DUF6939"/>
</dbReference>
<organism evidence="1 2">
    <name type="scientific">Dactylosporangium sucinum</name>
    <dbReference type="NCBI Taxonomy" id="1424081"/>
    <lineage>
        <taxon>Bacteria</taxon>
        <taxon>Bacillati</taxon>
        <taxon>Actinomycetota</taxon>
        <taxon>Actinomycetes</taxon>
        <taxon>Micromonosporales</taxon>
        <taxon>Micromonosporaceae</taxon>
        <taxon>Dactylosporangium</taxon>
    </lineage>
</organism>